<organism evidence="4 5">
    <name type="scientific">Candidatus Segetimicrobium genomatis</name>
    <dbReference type="NCBI Taxonomy" id="2569760"/>
    <lineage>
        <taxon>Bacteria</taxon>
        <taxon>Bacillati</taxon>
        <taxon>Candidatus Sysuimicrobiota</taxon>
        <taxon>Candidatus Sysuimicrobiia</taxon>
        <taxon>Candidatus Sysuimicrobiales</taxon>
        <taxon>Candidatus Segetimicrobiaceae</taxon>
        <taxon>Candidatus Segetimicrobium</taxon>
    </lineage>
</organism>
<dbReference type="AlphaFoldDB" id="A0A537KEU6"/>
<evidence type="ECO:0000256" key="2">
    <source>
        <dbReference type="RuleBase" id="RU362080"/>
    </source>
</evidence>
<dbReference type="SUPFAM" id="SSF143120">
    <property type="entry name" value="YefM-like"/>
    <property type="match status" value="1"/>
</dbReference>
<evidence type="ECO:0000313" key="4">
    <source>
        <dbReference type="EMBL" id="TMI94264.1"/>
    </source>
</evidence>
<evidence type="ECO:0000256" key="1">
    <source>
        <dbReference type="ARBA" id="ARBA00009981"/>
    </source>
</evidence>
<name>A0A537KEU6_9BACT</name>
<reference evidence="4 5" key="1">
    <citation type="journal article" date="2019" name="Nat. Microbiol.">
        <title>Mediterranean grassland soil C-N compound turnover is dependent on rainfall and depth, and is mediated by genomically divergent microorganisms.</title>
        <authorList>
            <person name="Diamond S."/>
            <person name="Andeer P.F."/>
            <person name="Li Z."/>
            <person name="Crits-Christoph A."/>
            <person name="Burstein D."/>
            <person name="Anantharaman K."/>
            <person name="Lane K.R."/>
            <person name="Thomas B.C."/>
            <person name="Pan C."/>
            <person name="Northen T.R."/>
            <person name="Banfield J.F."/>
        </authorList>
    </citation>
    <scope>NUCLEOTIDE SEQUENCE [LARGE SCALE GENOMIC DNA]</scope>
    <source>
        <strain evidence="4">NP_3</strain>
    </source>
</reference>
<protein>
    <recommendedName>
        <fullName evidence="2">Antitoxin</fullName>
    </recommendedName>
</protein>
<evidence type="ECO:0000256" key="3">
    <source>
        <dbReference type="SAM" id="MobiDB-lite"/>
    </source>
</evidence>
<comment type="function">
    <text evidence="2">Antitoxin component of a type II toxin-antitoxin (TA) system.</text>
</comment>
<comment type="similarity">
    <text evidence="1 2">Belongs to the phD/YefM antitoxin family.</text>
</comment>
<dbReference type="Gene3D" id="3.40.1620.10">
    <property type="entry name" value="YefM-like domain"/>
    <property type="match status" value="1"/>
</dbReference>
<dbReference type="InterPro" id="IPR036165">
    <property type="entry name" value="YefM-like_sf"/>
</dbReference>
<dbReference type="InterPro" id="IPR006442">
    <property type="entry name" value="Antitoxin_Phd/YefM"/>
</dbReference>
<evidence type="ECO:0000313" key="5">
    <source>
        <dbReference type="Proteomes" id="UP000318509"/>
    </source>
</evidence>
<accession>A0A537KEU6</accession>
<dbReference type="NCBIfam" id="TIGR01552">
    <property type="entry name" value="phd_fam"/>
    <property type="match status" value="1"/>
</dbReference>
<proteinExistence type="inferred from homology"/>
<dbReference type="Proteomes" id="UP000318509">
    <property type="component" value="Unassembled WGS sequence"/>
</dbReference>
<comment type="caution">
    <text evidence="4">The sequence shown here is derived from an EMBL/GenBank/DDBJ whole genome shotgun (WGS) entry which is preliminary data.</text>
</comment>
<sequence>MTRLSKQKSGASKARKPHVSRSRSGYWLLQDAKARFSELVRKVRSEGPQHVTVHGRDEVVVIAAEDFRRLKGSITGKALIEAVQASPHRDIDIEARRSPLPVRDVTP</sequence>
<dbReference type="EMBL" id="VBAK01000003">
    <property type="protein sequence ID" value="TMI94264.1"/>
    <property type="molecule type" value="Genomic_DNA"/>
</dbReference>
<dbReference type="Pfam" id="PF02604">
    <property type="entry name" value="PhdYeFM_antitox"/>
    <property type="match status" value="1"/>
</dbReference>
<gene>
    <name evidence="4" type="ORF">E6H00_00065</name>
</gene>
<feature type="region of interest" description="Disordered" evidence="3">
    <location>
        <begin position="1"/>
        <end position="22"/>
    </location>
</feature>